<feature type="domain" description="OLD protein-like TOPRIM" evidence="3">
    <location>
        <begin position="523"/>
        <end position="589"/>
    </location>
</feature>
<protein>
    <submittedName>
        <fullName evidence="4">AAA ATPase domain protein</fullName>
    </submittedName>
</protein>
<dbReference type="InterPro" id="IPR034139">
    <property type="entry name" value="TOPRIM_OLD"/>
</dbReference>
<evidence type="ECO:0000313" key="5">
    <source>
        <dbReference type="Proteomes" id="UP000071778"/>
    </source>
</evidence>
<dbReference type="PATRIC" id="fig|279058.17.peg.4708"/>
<dbReference type="Gene3D" id="3.40.50.300">
    <property type="entry name" value="P-loop containing nucleotide triphosphate hydrolases"/>
    <property type="match status" value="1"/>
</dbReference>
<feature type="domain" description="Endonuclease GajA/Old nuclease/RecF-like AAA" evidence="2">
    <location>
        <begin position="1"/>
        <end position="52"/>
    </location>
</feature>
<feature type="region of interest" description="Disordered" evidence="1">
    <location>
        <begin position="243"/>
        <end position="265"/>
    </location>
</feature>
<dbReference type="InterPro" id="IPR027417">
    <property type="entry name" value="P-loop_NTPase"/>
</dbReference>
<evidence type="ECO:0000259" key="2">
    <source>
        <dbReference type="Pfam" id="PF13175"/>
    </source>
</evidence>
<dbReference type="Pfam" id="PF13175">
    <property type="entry name" value="AAA_15"/>
    <property type="match status" value="2"/>
</dbReference>
<evidence type="ECO:0000256" key="1">
    <source>
        <dbReference type="SAM" id="MobiDB-lite"/>
    </source>
</evidence>
<dbReference type="InterPro" id="IPR051396">
    <property type="entry name" value="Bact_Antivir_Def_Nuclease"/>
</dbReference>
<evidence type="ECO:0000313" key="4">
    <source>
        <dbReference type="EMBL" id="AMP12028.1"/>
    </source>
</evidence>
<dbReference type="PANTHER" id="PTHR43581:SF2">
    <property type="entry name" value="EXCINUCLEASE ATPASE SUBUNIT"/>
    <property type="match status" value="1"/>
</dbReference>
<dbReference type="Pfam" id="PF20469">
    <property type="entry name" value="OLD-like_TOPRIM"/>
    <property type="match status" value="1"/>
</dbReference>
<gene>
    <name evidence="4" type="ORF">CAter282_4368</name>
</gene>
<dbReference type="InterPro" id="IPR041685">
    <property type="entry name" value="AAA_GajA/Old/RecF-like"/>
</dbReference>
<sequence length="775" mass="86724">MHIEIVEIGNFRKLLGVRIGLSKEKTIFVGANNSGKTSAMIALRHFLVDRERAKFSLNDFTLSHWPTIDAMGKAWEAAKAADAELPVPDLSPVLPYLDVWLTVAKTEAHYVQKLIPTLDWDGGRLGVRLRFEPREGLQFQKDFLAAREDAKAIQAVDEPQLNDDGVPVAKSIMLWPRSLSEFLQRRLGKLFVVKSYILDPTKLVDPEFGVAHPQVIGSDAEPIDGEPFKGLIRIDEISAQRGFGQSDGIKDSEDDNAAAGASATRKMSDQLRRYWNRHLDPYENPDARDLRALKAIEDAQKAFDDRLREGFAPALKEVEGLGYPGVTDPRLNISTRLRPIDGLNHEAAVQYMIQIVDGENSFDLNLPEDSNGLGYQNLISMVFRLMSFRDAWMRVGKASSTKTDMPGALVPPLHLVLIEEPEAHLHTQVQQVFIRQAYDILRKHPELEKNGSILSTQMVVSTHSSHVAHECEFDTLRYFRRLPASVRSVPTSCVVNLGNVFGADQDTRRFVTRYLNVTHCDLFFADAAVLVEGPAERILVPFFMRNQPDLHDLAECYVTWLEIGGSHAHRLRPLIEHLGLTTLVVTDLDAMTAERKTIAPLRGAGQKSRNTTLGSWWPGKDDLDVLLDVKSDEKIKVYANERFAIRVAYQCPIDIEFNGNKTEAISNTLEDALVFQNLDFFAKTNGNGLFSRFKISIEKSKTVTELGSALFEDLKGGGKAEFALDLLDIQDPNALRPPLYIKEGLLWLASQLRKQQQELGVATSTLNGVPEAEEK</sequence>
<dbReference type="Proteomes" id="UP000071778">
    <property type="component" value="Chromosome"/>
</dbReference>
<dbReference type="SUPFAM" id="SSF52540">
    <property type="entry name" value="P-loop containing nucleoside triphosphate hydrolases"/>
    <property type="match status" value="1"/>
</dbReference>
<feature type="domain" description="Endonuclease GajA/Old nuclease/RecF-like AAA" evidence="2">
    <location>
        <begin position="235"/>
        <end position="468"/>
    </location>
</feature>
<reference evidence="4 5" key="1">
    <citation type="submission" date="2015-11" db="EMBL/GenBank/DDBJ databases">
        <title>Exploring the genomic traits of fungus-feeding bacterial genus Collimonas.</title>
        <authorList>
            <person name="Song C."/>
            <person name="Schmidt R."/>
            <person name="de Jager V."/>
            <person name="Krzyzanowska D."/>
            <person name="Jongedijk E."/>
            <person name="Cankar K."/>
            <person name="Beekwilder J."/>
            <person name="van Veen A."/>
            <person name="de Boer W."/>
            <person name="van Veen J.A."/>
            <person name="Garbeva P."/>
        </authorList>
    </citation>
    <scope>NUCLEOTIDE SEQUENCE [LARGE SCALE GENOMIC DNA]</scope>
    <source>
        <strain evidence="4 5">Ter282</strain>
    </source>
</reference>
<accession>A0A127PXN0</accession>
<dbReference type="AlphaFoldDB" id="A0A127PXN0"/>
<keyword evidence="5" id="KW-1185">Reference proteome</keyword>
<name>A0A127PXN0_9BURK</name>
<proteinExistence type="predicted"/>
<dbReference type="PANTHER" id="PTHR43581">
    <property type="entry name" value="ATP/GTP PHOSPHATASE"/>
    <property type="match status" value="1"/>
</dbReference>
<dbReference type="EMBL" id="CP013235">
    <property type="protein sequence ID" value="AMP12028.1"/>
    <property type="molecule type" value="Genomic_DNA"/>
</dbReference>
<dbReference type="OrthoDB" id="3322489at2"/>
<dbReference type="CDD" id="cd01026">
    <property type="entry name" value="TOPRIM_OLD"/>
    <property type="match status" value="1"/>
</dbReference>
<evidence type="ECO:0000259" key="3">
    <source>
        <dbReference type="Pfam" id="PF20469"/>
    </source>
</evidence>
<dbReference type="RefSeq" id="WP_061534891.1">
    <property type="nucleotide sequence ID" value="NZ_CP013233.1"/>
</dbReference>
<organism evidence="4 5">
    <name type="scientific">Collimonas arenae</name>
    <dbReference type="NCBI Taxonomy" id="279058"/>
    <lineage>
        <taxon>Bacteria</taxon>
        <taxon>Pseudomonadati</taxon>
        <taxon>Pseudomonadota</taxon>
        <taxon>Betaproteobacteria</taxon>
        <taxon>Burkholderiales</taxon>
        <taxon>Oxalobacteraceae</taxon>
        <taxon>Collimonas</taxon>
    </lineage>
</organism>